<dbReference type="PANTHER" id="PTHR43343:SF3">
    <property type="entry name" value="PROTEASE DO-LIKE 8, CHLOROPLASTIC"/>
    <property type="match status" value="1"/>
</dbReference>
<feature type="region of interest" description="Disordered" evidence="4">
    <location>
        <begin position="129"/>
        <end position="167"/>
    </location>
</feature>
<feature type="region of interest" description="Disordered" evidence="4">
    <location>
        <begin position="1"/>
        <end position="99"/>
    </location>
</feature>
<dbReference type="AlphaFoldDB" id="A0A6P0HHR1"/>
<keyword evidence="8" id="KW-1185">Reference proteome</keyword>
<feature type="region of interest" description="Disordered" evidence="4">
    <location>
        <begin position="334"/>
        <end position="366"/>
    </location>
</feature>
<dbReference type="InterPro" id="IPR051201">
    <property type="entry name" value="Chloro_Bact_Ser_Proteases"/>
</dbReference>
<dbReference type="Pfam" id="PF13365">
    <property type="entry name" value="Trypsin_2"/>
    <property type="match status" value="1"/>
</dbReference>
<keyword evidence="2" id="KW-0645">Protease</keyword>
<evidence type="ECO:0000313" key="8">
    <source>
        <dbReference type="Proteomes" id="UP000468687"/>
    </source>
</evidence>
<evidence type="ECO:0000256" key="2">
    <source>
        <dbReference type="ARBA" id="ARBA00022670"/>
    </source>
</evidence>
<dbReference type="InterPro" id="IPR001478">
    <property type="entry name" value="PDZ"/>
</dbReference>
<feature type="compositionally biased region" description="Low complexity" evidence="4">
    <location>
        <begin position="53"/>
        <end position="66"/>
    </location>
</feature>
<accession>A0A6P0HHR1</accession>
<dbReference type="InterPro" id="IPR001940">
    <property type="entry name" value="Peptidase_S1C"/>
</dbReference>
<evidence type="ECO:0000256" key="1">
    <source>
        <dbReference type="ARBA" id="ARBA00010541"/>
    </source>
</evidence>
<protein>
    <submittedName>
        <fullName evidence="7">PDZ domain-containing protein</fullName>
    </submittedName>
</protein>
<keyword evidence="5" id="KW-1133">Transmembrane helix</keyword>
<evidence type="ECO:0000313" key="7">
    <source>
        <dbReference type="EMBL" id="NEN78198.1"/>
    </source>
</evidence>
<dbReference type="PROSITE" id="PS50106">
    <property type="entry name" value="PDZ"/>
    <property type="match status" value="1"/>
</dbReference>
<sequence length="483" mass="48313">MNDSRPSAPPPHEPERPATQPLPSYGAPGAFPPPGEQYGQGPAGAHASAPHDAWGQPAAYPQQPQQQLPPPPGWGQVPPGPQGPYGAYGAWPPAPPPRRRRRAGVLAAVAGGVVGAALTCAITIPFVDFGGNDDTRPSSSTSGGADIDDLVNRGGGDTDEASDPGELSDAGVLLVNTALQGGEGAGTAMVLTSDGLAVTNYHVVDNSTTVEVEVAATGETHEATVLGYDASADVAVLQIDGVSDLDTVTLDDDGGVDVGDAVAALGNAGGQGFLSEVRGEVTSLDESITTTDQYNGNETEISGLIETDADVVPGYSGGPMFDAEGEVIGISTAAASTNGQDGPTSSGLPGAQAQAQGQGQVQKGGGISYARPIDEALDVVQAVIDGDEGDGIVIGTPAYLGVSIDPSGGEPLVAAAEADTPAGQAGLEEGDVITAIGDTQVSTFDELAAAVASHEPGDTVTITWERDGREMTGDATLTESPLN</sequence>
<dbReference type="PANTHER" id="PTHR43343">
    <property type="entry name" value="PEPTIDASE S12"/>
    <property type="match status" value="1"/>
</dbReference>
<gene>
    <name evidence="7" type="ORF">G3T38_07905</name>
</gene>
<keyword evidence="3" id="KW-0378">Hydrolase</keyword>
<feature type="compositionally biased region" description="Pro residues" evidence="4">
    <location>
        <begin position="67"/>
        <end position="82"/>
    </location>
</feature>
<dbReference type="EMBL" id="JAAGXA010000004">
    <property type="protein sequence ID" value="NEN78198.1"/>
    <property type="molecule type" value="Genomic_DNA"/>
</dbReference>
<dbReference type="Gene3D" id="2.40.10.10">
    <property type="entry name" value="Trypsin-like serine proteases"/>
    <property type="match status" value="2"/>
</dbReference>
<dbReference type="InterPro" id="IPR036034">
    <property type="entry name" value="PDZ_sf"/>
</dbReference>
<dbReference type="SMART" id="SM00228">
    <property type="entry name" value="PDZ"/>
    <property type="match status" value="1"/>
</dbReference>
<keyword evidence="5" id="KW-0812">Transmembrane</keyword>
<comment type="similarity">
    <text evidence="1">Belongs to the peptidase S1C family.</text>
</comment>
<proteinExistence type="inferred from homology"/>
<dbReference type="PRINTS" id="PR00834">
    <property type="entry name" value="PROTEASES2C"/>
</dbReference>
<dbReference type="GO" id="GO:0004252">
    <property type="term" value="F:serine-type endopeptidase activity"/>
    <property type="evidence" value="ECO:0007669"/>
    <property type="project" value="InterPro"/>
</dbReference>
<name>A0A6P0HHR1_9ACTN</name>
<keyword evidence="5" id="KW-0472">Membrane</keyword>
<evidence type="ECO:0000256" key="3">
    <source>
        <dbReference type="ARBA" id="ARBA00022801"/>
    </source>
</evidence>
<feature type="transmembrane region" description="Helical" evidence="5">
    <location>
        <begin position="105"/>
        <end position="127"/>
    </location>
</feature>
<dbReference type="GO" id="GO:0006508">
    <property type="term" value="P:proteolysis"/>
    <property type="evidence" value="ECO:0007669"/>
    <property type="project" value="UniProtKB-KW"/>
</dbReference>
<comment type="caution">
    <text evidence="7">The sequence shown here is derived from an EMBL/GenBank/DDBJ whole genome shotgun (WGS) entry which is preliminary data.</text>
</comment>
<evidence type="ECO:0000256" key="4">
    <source>
        <dbReference type="SAM" id="MobiDB-lite"/>
    </source>
</evidence>
<dbReference type="RefSeq" id="WP_163771646.1">
    <property type="nucleotide sequence ID" value="NZ_JAAGXA010000004.1"/>
</dbReference>
<dbReference type="InterPro" id="IPR009003">
    <property type="entry name" value="Peptidase_S1_PA"/>
</dbReference>
<dbReference type="SUPFAM" id="SSF50494">
    <property type="entry name" value="Trypsin-like serine proteases"/>
    <property type="match status" value="1"/>
</dbReference>
<dbReference type="SUPFAM" id="SSF50156">
    <property type="entry name" value="PDZ domain-like"/>
    <property type="match status" value="1"/>
</dbReference>
<organism evidence="7 8">
    <name type="scientific">Nocardioides zeae</name>
    <dbReference type="NCBI Taxonomy" id="1457234"/>
    <lineage>
        <taxon>Bacteria</taxon>
        <taxon>Bacillati</taxon>
        <taxon>Actinomycetota</taxon>
        <taxon>Actinomycetes</taxon>
        <taxon>Propionibacteriales</taxon>
        <taxon>Nocardioidaceae</taxon>
        <taxon>Nocardioides</taxon>
    </lineage>
</organism>
<feature type="compositionally biased region" description="Low complexity" evidence="4">
    <location>
        <begin position="350"/>
        <end position="361"/>
    </location>
</feature>
<dbReference type="InterPro" id="IPR043504">
    <property type="entry name" value="Peptidase_S1_PA_chymotrypsin"/>
</dbReference>
<evidence type="ECO:0000259" key="6">
    <source>
        <dbReference type="PROSITE" id="PS50106"/>
    </source>
</evidence>
<dbReference type="Proteomes" id="UP000468687">
    <property type="component" value="Unassembled WGS sequence"/>
</dbReference>
<dbReference type="Gene3D" id="2.30.42.10">
    <property type="match status" value="1"/>
</dbReference>
<dbReference type="Pfam" id="PF13180">
    <property type="entry name" value="PDZ_2"/>
    <property type="match status" value="1"/>
</dbReference>
<reference evidence="7 8" key="1">
    <citation type="journal article" date="2014" name="Int. J. Syst. Evol. Microbiol.">
        <title>Nocardioides zeae sp. nov., isolated from the stem of Zea mays.</title>
        <authorList>
            <person name="Glaeser S.P."/>
            <person name="McInroy J.A."/>
            <person name="Busse H.J."/>
            <person name="Kampfer P."/>
        </authorList>
    </citation>
    <scope>NUCLEOTIDE SEQUENCE [LARGE SCALE GENOMIC DNA]</scope>
    <source>
        <strain evidence="7 8">JCM 30728</strain>
    </source>
</reference>
<feature type="compositionally biased region" description="Polar residues" evidence="4">
    <location>
        <begin position="334"/>
        <end position="347"/>
    </location>
</feature>
<evidence type="ECO:0000256" key="5">
    <source>
        <dbReference type="SAM" id="Phobius"/>
    </source>
</evidence>
<feature type="domain" description="PDZ" evidence="6">
    <location>
        <begin position="395"/>
        <end position="468"/>
    </location>
</feature>